<gene>
    <name evidence="1" type="ORF">BGZ95_000698</name>
</gene>
<accession>A0AAD4H8Y0</accession>
<organism evidence="1 2">
    <name type="scientific">Linnemannia exigua</name>
    <dbReference type="NCBI Taxonomy" id="604196"/>
    <lineage>
        <taxon>Eukaryota</taxon>
        <taxon>Fungi</taxon>
        <taxon>Fungi incertae sedis</taxon>
        <taxon>Mucoromycota</taxon>
        <taxon>Mortierellomycotina</taxon>
        <taxon>Mortierellomycetes</taxon>
        <taxon>Mortierellales</taxon>
        <taxon>Mortierellaceae</taxon>
        <taxon>Linnemannia</taxon>
    </lineage>
</organism>
<proteinExistence type="predicted"/>
<evidence type="ECO:0000313" key="1">
    <source>
        <dbReference type="EMBL" id="KAG0279630.1"/>
    </source>
</evidence>
<evidence type="ECO:0008006" key="3">
    <source>
        <dbReference type="Google" id="ProtNLM"/>
    </source>
</evidence>
<comment type="caution">
    <text evidence="1">The sequence shown here is derived from an EMBL/GenBank/DDBJ whole genome shotgun (WGS) entry which is preliminary data.</text>
</comment>
<reference evidence="1" key="1">
    <citation type="journal article" date="2020" name="Fungal Divers.">
        <title>Resolving the Mortierellaceae phylogeny through synthesis of multi-gene phylogenetics and phylogenomics.</title>
        <authorList>
            <person name="Vandepol N."/>
            <person name="Liber J."/>
            <person name="Desiro A."/>
            <person name="Na H."/>
            <person name="Kennedy M."/>
            <person name="Barry K."/>
            <person name="Grigoriev I.V."/>
            <person name="Miller A.N."/>
            <person name="O'Donnell K."/>
            <person name="Stajich J.E."/>
            <person name="Bonito G."/>
        </authorList>
    </citation>
    <scope>NUCLEOTIDE SEQUENCE</scope>
    <source>
        <strain evidence="1">NRRL 28262</strain>
    </source>
</reference>
<name>A0AAD4H8Y0_9FUNG</name>
<keyword evidence="2" id="KW-1185">Reference proteome</keyword>
<sequence length="501" mass="57118">MDALDATLTTFPYPATLTSLELDLMFPNPTNVVDLDPILQSCPLLEALSVKANKVSGNWMVWTILKKHHGQDQDQHLRLRSLILKNIGFPQPQLENVLLFTPALRVLKLMSIDGNYDWISLMNLIKTLGIRLDAVDFSICDSRSRFSGLRQPVSSSSPELAPRMHEICPLTADWTFEALTVTSSFLKTLSLRTSVVTTLELYWNSYVGSDFNSCCTKDLKDAPRLIHEYLCTSPQLVHLRTLKAPIRPEYMDLFGRGTGNSADGYNTIAEQIPIVMPSPHPAIWMCRGLETLHVEIHGKSNPRVLFGYISRVLPHLKEFHIDRPNVCESESGAIVYATVDLQLRYGFCLLSRLKHLERLFVVPNGNGVALSSVCKMMDLSWLLDSTLPLSVDRDDTTYKAERKEEVDGWEMQRGMEDYQESTRPPGYVELLSCRNAREEDREIWHQLRYLGMYLDVEEMVREMDDSEGFSPLPSLCRLSLGSIFMQRPRVELDFVFSDIEY</sequence>
<evidence type="ECO:0000313" key="2">
    <source>
        <dbReference type="Proteomes" id="UP001194580"/>
    </source>
</evidence>
<dbReference type="EMBL" id="JAAAIL010000113">
    <property type="protein sequence ID" value="KAG0279630.1"/>
    <property type="molecule type" value="Genomic_DNA"/>
</dbReference>
<protein>
    <recommendedName>
        <fullName evidence="3">F-box domain-containing protein</fullName>
    </recommendedName>
</protein>
<dbReference type="Proteomes" id="UP001194580">
    <property type="component" value="Unassembled WGS sequence"/>
</dbReference>
<dbReference type="AlphaFoldDB" id="A0AAD4H8Y0"/>